<name>A0A137PEW8_CONC2</name>
<reference evidence="1 2" key="1">
    <citation type="journal article" date="2015" name="Genome Biol. Evol.">
        <title>Phylogenomic analyses indicate that early fungi evolved digesting cell walls of algal ancestors of land plants.</title>
        <authorList>
            <person name="Chang Y."/>
            <person name="Wang S."/>
            <person name="Sekimoto S."/>
            <person name="Aerts A.L."/>
            <person name="Choi C."/>
            <person name="Clum A."/>
            <person name="LaButti K.M."/>
            <person name="Lindquist E.A."/>
            <person name="Yee Ngan C."/>
            <person name="Ohm R.A."/>
            <person name="Salamov A.A."/>
            <person name="Grigoriev I.V."/>
            <person name="Spatafora J.W."/>
            <person name="Berbee M.L."/>
        </authorList>
    </citation>
    <scope>NUCLEOTIDE SEQUENCE [LARGE SCALE GENOMIC DNA]</scope>
    <source>
        <strain evidence="1 2">NRRL 28638</strain>
    </source>
</reference>
<dbReference type="Proteomes" id="UP000070444">
    <property type="component" value="Unassembled WGS sequence"/>
</dbReference>
<dbReference type="AlphaFoldDB" id="A0A137PEW8"/>
<evidence type="ECO:0000313" key="1">
    <source>
        <dbReference type="EMBL" id="KXN73512.1"/>
    </source>
</evidence>
<sequence>METNKFKFKYIKPINKEGWSNKYCKKINFKDESNKLDKTEEISSKLNNIEFILNKLIANKEKDKDKSTDNKVVNNNRAIIKLNPKSSLNYYEDYPKKLIKFYFTMQLYCSYPPVMNLREYFNCNHHFKNKLPLYLTYAILSRSSLNSPIPQLYMKNVEFSNYYYNLSLQDLEKEVSSGKISIYMLHALIILIALDVVLSRSLNISNRLMTCIKLSQMLDLTSHPSISSVQKLQVFLNYLDNDTSQVFNKPKLIRDGIDLNNDDYNINEKDSIEDLVDFNITDGIDLPEDYKLNFEARKNFIYLLFPKVDALERNFNLFSADHSLSECINLLEYISNLYGNLSPIIKYSDDCLNESLIAKNPLLRIKLSFYHTFLRESGRICSLSVKLIPSLESSKVVELVKRVLKFIELPINLLKVQSLELASMPNSKVRLNLSTFFHLSRLLIDLLNALINLKNSADYSPSLRFLERPN</sequence>
<keyword evidence="2" id="KW-1185">Reference proteome</keyword>
<gene>
    <name evidence="1" type="ORF">CONCODRAFT_83424</name>
</gene>
<organism evidence="1 2">
    <name type="scientific">Conidiobolus coronatus (strain ATCC 28846 / CBS 209.66 / NRRL 28638)</name>
    <name type="common">Delacroixia coronata</name>
    <dbReference type="NCBI Taxonomy" id="796925"/>
    <lineage>
        <taxon>Eukaryota</taxon>
        <taxon>Fungi</taxon>
        <taxon>Fungi incertae sedis</taxon>
        <taxon>Zoopagomycota</taxon>
        <taxon>Entomophthoromycotina</taxon>
        <taxon>Entomophthoromycetes</taxon>
        <taxon>Entomophthorales</taxon>
        <taxon>Ancylistaceae</taxon>
        <taxon>Conidiobolus</taxon>
    </lineage>
</organism>
<dbReference type="CDD" id="cd12148">
    <property type="entry name" value="fungal_TF_MHR"/>
    <property type="match status" value="1"/>
</dbReference>
<accession>A0A137PEW8</accession>
<evidence type="ECO:0000313" key="2">
    <source>
        <dbReference type="Proteomes" id="UP000070444"/>
    </source>
</evidence>
<protein>
    <recommendedName>
        <fullName evidence="3">Transcription factor domain-containing protein</fullName>
    </recommendedName>
</protein>
<dbReference type="EMBL" id="KQ964435">
    <property type="protein sequence ID" value="KXN73512.1"/>
    <property type="molecule type" value="Genomic_DNA"/>
</dbReference>
<proteinExistence type="predicted"/>
<evidence type="ECO:0008006" key="3">
    <source>
        <dbReference type="Google" id="ProtNLM"/>
    </source>
</evidence>